<dbReference type="InterPro" id="IPR002736">
    <property type="entry name" value="CitG"/>
</dbReference>
<dbReference type="RefSeq" id="WP_213819173.1">
    <property type="nucleotide sequence ID" value="NZ_JAAMFI010000001.1"/>
</dbReference>
<protein>
    <submittedName>
        <fullName evidence="7">Citrate lyase holo-[acyl-carrier protein] synthase</fullName>
        <ecNumber evidence="7">2.7.7.61</ecNumber>
    </submittedName>
</protein>
<dbReference type="Pfam" id="PF03802">
    <property type="entry name" value="CitX"/>
    <property type="match status" value="1"/>
</dbReference>
<dbReference type="NCBIfam" id="TIGR03124">
    <property type="entry name" value="citrate_citX"/>
    <property type="match status" value="1"/>
</dbReference>
<sequence length="489" mass="54176">MEIVDIFAEGCPVQLEDVLKNRDWRVAVQDHLMQHFSTSTVVAVKLNVPGEVKNSPSIKQLFFAGWRLLLSKMSSMAVQKVTVEADRLTGPEGFFVINRELEEVKKEAIRFEEHFFLGRLFDIDVMTLHAPAYQLSRQELGFAPRTCLICSENAKECARSGKHDISALRDNINQIYTDYFVIDPVIPAWDQETVAKAATFACLAEAVTWPKPGLVDPVSNGAHQDMDIYSFLDSSLSLENYFKKCFEAGRTFRGDQLTALLSTIRPSGRFAEGRMFQVTDGVNTHKGTIFSLGILIAAYGYASRNEQSPSLSFVQTVVSRMGAQLVENDLKEKFSPSGLTDSKGDADKKVFKGNANRPSTAGEQQYQDYQLTGVRGEIAGGLRPLSTVGLKTLRESRGTTRVRLLNTLMALATSITDSTMIKRYGDPKISQQLNQWVQEFEARGGAESKGGQDYLASLDQAFIEKNLSMGGAADYLILTIFIGRLTGLL</sequence>
<proteinExistence type="predicted"/>
<evidence type="ECO:0000313" key="7">
    <source>
        <dbReference type="EMBL" id="MBS9334556.1"/>
    </source>
</evidence>
<dbReference type="Proteomes" id="UP001519418">
    <property type="component" value="Unassembled WGS sequence"/>
</dbReference>
<evidence type="ECO:0000256" key="6">
    <source>
        <dbReference type="ARBA" id="ARBA00048574"/>
    </source>
</evidence>
<keyword evidence="3 7" id="KW-0548">Nucleotidyltransferase</keyword>
<dbReference type="EC" id="2.7.7.61" evidence="7"/>
<comment type="catalytic activity">
    <reaction evidence="6">
        <text>apo-[citrate lyase ACP] + 2'-(5''-triphospho-alpha-D-ribosyl)-3'-dephospho-CoA = holo-[citrate lyase ACP] + diphosphate</text>
        <dbReference type="Rhea" id="RHEA:16333"/>
        <dbReference type="Rhea" id="RHEA-COMP:10157"/>
        <dbReference type="Rhea" id="RHEA-COMP:10158"/>
        <dbReference type="ChEBI" id="CHEBI:29999"/>
        <dbReference type="ChEBI" id="CHEBI:33019"/>
        <dbReference type="ChEBI" id="CHEBI:61378"/>
        <dbReference type="ChEBI" id="CHEBI:82683"/>
        <dbReference type="EC" id="2.7.7.61"/>
    </reaction>
</comment>
<keyword evidence="8" id="KW-1185">Reference proteome</keyword>
<keyword evidence="7" id="KW-0456">Lyase</keyword>
<dbReference type="Pfam" id="PF01874">
    <property type="entry name" value="CitG"/>
    <property type="match status" value="1"/>
</dbReference>
<name>A0ABS5QNG9_9LACO</name>
<dbReference type="Gene3D" id="1.10.4200.10">
    <property type="entry name" value="Triphosphoribosyl-dephospho-CoA protein"/>
    <property type="match status" value="1"/>
</dbReference>
<dbReference type="GO" id="GO:0016829">
    <property type="term" value="F:lyase activity"/>
    <property type="evidence" value="ECO:0007669"/>
    <property type="project" value="UniProtKB-KW"/>
</dbReference>
<dbReference type="PANTHER" id="PTHR30201:SF2">
    <property type="entry name" value="2-(5''-TRIPHOSPHORIBOSYL)-3'-DEPHOSPHOCOENZYME-A SYNTHASE"/>
    <property type="match status" value="1"/>
</dbReference>
<dbReference type="EMBL" id="JAAMFI010000001">
    <property type="protein sequence ID" value="MBS9334556.1"/>
    <property type="molecule type" value="Genomic_DNA"/>
</dbReference>
<keyword evidence="2 7" id="KW-0808">Transferase</keyword>
<keyword evidence="4" id="KW-0547">Nucleotide-binding</keyword>
<gene>
    <name evidence="7" type="primary">citX</name>
    <name evidence="7" type="ORF">G6R27_00705</name>
</gene>
<organism evidence="7 8">
    <name type="scientific">Fructobacillus papyriferae</name>
    <dbReference type="NCBI Taxonomy" id="2713171"/>
    <lineage>
        <taxon>Bacteria</taxon>
        <taxon>Bacillati</taxon>
        <taxon>Bacillota</taxon>
        <taxon>Bacilli</taxon>
        <taxon>Lactobacillales</taxon>
        <taxon>Lactobacillaceae</taxon>
        <taxon>Fructobacillus</taxon>
    </lineage>
</organism>
<evidence type="ECO:0000256" key="1">
    <source>
        <dbReference type="ARBA" id="ARBA00001210"/>
    </source>
</evidence>
<evidence type="ECO:0000256" key="5">
    <source>
        <dbReference type="ARBA" id="ARBA00022840"/>
    </source>
</evidence>
<keyword evidence="5" id="KW-0067">ATP-binding</keyword>
<evidence type="ECO:0000256" key="2">
    <source>
        <dbReference type="ARBA" id="ARBA00022679"/>
    </source>
</evidence>
<comment type="caution">
    <text evidence="7">The sequence shown here is derived from an EMBL/GenBank/DDBJ whole genome shotgun (WGS) entry which is preliminary data.</text>
</comment>
<evidence type="ECO:0000313" key="8">
    <source>
        <dbReference type="Proteomes" id="UP001519418"/>
    </source>
</evidence>
<evidence type="ECO:0000256" key="4">
    <source>
        <dbReference type="ARBA" id="ARBA00022741"/>
    </source>
</evidence>
<dbReference type="GO" id="GO:0050519">
    <property type="term" value="F:holo-citrate lyase synthase activity"/>
    <property type="evidence" value="ECO:0007669"/>
    <property type="project" value="UniProtKB-EC"/>
</dbReference>
<dbReference type="InterPro" id="IPR005551">
    <property type="entry name" value="CitX"/>
</dbReference>
<dbReference type="PANTHER" id="PTHR30201">
    <property type="entry name" value="TRIPHOSPHORIBOSYL-DEPHOSPHO-COA SYNTHASE"/>
    <property type="match status" value="1"/>
</dbReference>
<comment type="catalytic activity">
    <reaction evidence="1">
        <text>3'-dephospho-CoA + ATP = 2'-(5''-triphospho-alpha-D-ribosyl)-3'-dephospho-CoA + adenine</text>
        <dbReference type="Rhea" id="RHEA:15117"/>
        <dbReference type="ChEBI" id="CHEBI:16708"/>
        <dbReference type="ChEBI" id="CHEBI:30616"/>
        <dbReference type="ChEBI" id="CHEBI:57328"/>
        <dbReference type="ChEBI" id="CHEBI:61378"/>
        <dbReference type="EC" id="2.4.2.52"/>
    </reaction>
</comment>
<reference evidence="7 8" key="1">
    <citation type="submission" date="2020-02" db="EMBL/GenBank/DDBJ databases">
        <title>Fructobacillus sp. isolated from paper mulberry of Taiwan.</title>
        <authorList>
            <person name="Lin S.-T."/>
        </authorList>
    </citation>
    <scope>NUCLEOTIDE SEQUENCE [LARGE SCALE GENOMIC DNA]</scope>
    <source>
        <strain evidence="7 8">M1-10</strain>
    </source>
</reference>
<evidence type="ECO:0000256" key="3">
    <source>
        <dbReference type="ARBA" id="ARBA00022695"/>
    </source>
</evidence>
<accession>A0ABS5QNG9</accession>